<dbReference type="SMART" id="SM00273">
    <property type="entry name" value="ENTH"/>
    <property type="match status" value="1"/>
</dbReference>
<feature type="region of interest" description="Disordered" evidence="7">
    <location>
        <begin position="455"/>
        <end position="476"/>
    </location>
</feature>
<dbReference type="SUPFAM" id="SSF48464">
    <property type="entry name" value="ENTH/VHS domain"/>
    <property type="match status" value="1"/>
</dbReference>
<feature type="compositionally biased region" description="Polar residues" evidence="7">
    <location>
        <begin position="307"/>
        <end position="323"/>
    </location>
</feature>
<keyword evidence="4" id="KW-0597">Phosphoprotein</keyword>
<dbReference type="CDD" id="cd16990">
    <property type="entry name" value="ENTH_Epsin"/>
    <property type="match status" value="1"/>
</dbReference>
<evidence type="ECO:0000256" key="5">
    <source>
        <dbReference type="ARBA" id="ARBA00022737"/>
    </source>
</evidence>
<comment type="subcellular location">
    <subcellularLocation>
        <location evidence="1">Cytoplasm</location>
    </subcellularLocation>
</comment>
<dbReference type="GO" id="GO:0005543">
    <property type="term" value="F:phospholipid binding"/>
    <property type="evidence" value="ECO:0007669"/>
    <property type="project" value="TreeGrafter"/>
</dbReference>
<dbReference type="Gene3D" id="1.25.40.90">
    <property type="match status" value="1"/>
</dbReference>
<proteinExistence type="inferred from homology"/>
<evidence type="ECO:0000256" key="1">
    <source>
        <dbReference type="ARBA" id="ARBA00004496"/>
    </source>
</evidence>
<dbReference type="FunFam" id="1.25.40.90:FF:000002">
    <property type="entry name" value="epsin-2 isoform X1"/>
    <property type="match status" value="1"/>
</dbReference>
<evidence type="ECO:0000256" key="7">
    <source>
        <dbReference type="SAM" id="MobiDB-lite"/>
    </source>
</evidence>
<reference evidence="9" key="1">
    <citation type="journal article" date="2023" name="G3 (Bethesda)">
        <title>Whole genome assembly and annotation of the endangered Caribbean coral Acropora cervicornis.</title>
        <authorList>
            <person name="Selwyn J.D."/>
            <person name="Vollmer S.V."/>
        </authorList>
    </citation>
    <scope>NUCLEOTIDE SEQUENCE</scope>
    <source>
        <strain evidence="9">K2</strain>
    </source>
</reference>
<feature type="compositionally biased region" description="Polar residues" evidence="7">
    <location>
        <begin position="156"/>
        <end position="176"/>
    </location>
</feature>
<dbReference type="GO" id="GO:0005768">
    <property type="term" value="C:endosome"/>
    <property type="evidence" value="ECO:0007669"/>
    <property type="project" value="TreeGrafter"/>
</dbReference>
<keyword evidence="6" id="KW-0446">Lipid-binding</keyword>
<dbReference type="PANTHER" id="PTHR12276:SF115">
    <property type="entry name" value="FI19443P1"/>
    <property type="match status" value="1"/>
</dbReference>
<accession>A0AAD9QXY0</accession>
<feature type="compositionally biased region" description="Pro residues" evidence="7">
    <location>
        <begin position="324"/>
        <end position="333"/>
    </location>
</feature>
<feature type="region of interest" description="Disordered" evidence="7">
    <location>
        <begin position="156"/>
        <end position="199"/>
    </location>
</feature>
<evidence type="ECO:0000313" key="9">
    <source>
        <dbReference type="EMBL" id="KAK2569486.1"/>
    </source>
</evidence>
<gene>
    <name evidence="9" type="ORF">P5673_006424</name>
</gene>
<comment type="caution">
    <text evidence="9">The sequence shown here is derived from an EMBL/GenBank/DDBJ whole genome shotgun (WGS) entry which is preliminary data.</text>
</comment>
<protein>
    <submittedName>
        <fullName evidence="9">Epsin-2</fullName>
    </submittedName>
</protein>
<dbReference type="EMBL" id="JARQWQ010000010">
    <property type="protein sequence ID" value="KAK2569486.1"/>
    <property type="molecule type" value="Genomic_DNA"/>
</dbReference>
<dbReference type="InterPro" id="IPR003903">
    <property type="entry name" value="UIM_dom"/>
</dbReference>
<organism evidence="9 10">
    <name type="scientific">Acropora cervicornis</name>
    <name type="common">Staghorn coral</name>
    <dbReference type="NCBI Taxonomy" id="6130"/>
    <lineage>
        <taxon>Eukaryota</taxon>
        <taxon>Metazoa</taxon>
        <taxon>Cnidaria</taxon>
        <taxon>Anthozoa</taxon>
        <taxon>Hexacorallia</taxon>
        <taxon>Scleractinia</taxon>
        <taxon>Astrocoeniina</taxon>
        <taxon>Acroporidae</taxon>
        <taxon>Acropora</taxon>
    </lineage>
</organism>
<feature type="compositionally biased region" description="Pro residues" evidence="7">
    <location>
        <begin position="292"/>
        <end position="303"/>
    </location>
</feature>
<reference evidence="9" key="2">
    <citation type="journal article" date="2023" name="Science">
        <title>Genomic signatures of disease resistance in endangered staghorn corals.</title>
        <authorList>
            <person name="Vollmer S.V."/>
            <person name="Selwyn J.D."/>
            <person name="Despard B.A."/>
            <person name="Roesel C.L."/>
        </authorList>
    </citation>
    <scope>NUCLEOTIDE SEQUENCE</scope>
    <source>
        <strain evidence="9">K2</strain>
    </source>
</reference>
<dbReference type="InterPro" id="IPR008942">
    <property type="entry name" value="ENTH_VHS"/>
</dbReference>
<dbReference type="PANTHER" id="PTHR12276">
    <property type="entry name" value="EPSIN/ENT-RELATED"/>
    <property type="match status" value="1"/>
</dbReference>
<dbReference type="PROSITE" id="PS50330">
    <property type="entry name" value="UIM"/>
    <property type="match status" value="1"/>
</dbReference>
<dbReference type="GO" id="GO:0006897">
    <property type="term" value="P:endocytosis"/>
    <property type="evidence" value="ECO:0007669"/>
    <property type="project" value="TreeGrafter"/>
</dbReference>
<evidence type="ECO:0000259" key="8">
    <source>
        <dbReference type="PROSITE" id="PS50942"/>
    </source>
</evidence>
<dbReference type="GO" id="GO:0005886">
    <property type="term" value="C:plasma membrane"/>
    <property type="evidence" value="ECO:0007669"/>
    <property type="project" value="TreeGrafter"/>
</dbReference>
<dbReference type="Pfam" id="PF01417">
    <property type="entry name" value="ENTH"/>
    <property type="match status" value="1"/>
</dbReference>
<name>A0AAD9QXY0_ACRCE</name>
<dbReference type="GO" id="GO:0030125">
    <property type="term" value="C:clathrin vesicle coat"/>
    <property type="evidence" value="ECO:0007669"/>
    <property type="project" value="TreeGrafter"/>
</dbReference>
<evidence type="ECO:0000313" key="10">
    <source>
        <dbReference type="Proteomes" id="UP001249851"/>
    </source>
</evidence>
<evidence type="ECO:0000256" key="3">
    <source>
        <dbReference type="ARBA" id="ARBA00022490"/>
    </source>
</evidence>
<dbReference type="AlphaFoldDB" id="A0AAD9QXY0"/>
<evidence type="ECO:0000256" key="6">
    <source>
        <dbReference type="ARBA" id="ARBA00023121"/>
    </source>
</evidence>
<keyword evidence="5" id="KW-0677">Repeat</keyword>
<dbReference type="GO" id="GO:0030276">
    <property type="term" value="F:clathrin binding"/>
    <property type="evidence" value="ECO:0007669"/>
    <property type="project" value="TreeGrafter"/>
</dbReference>
<dbReference type="Gene3D" id="6.10.250.1800">
    <property type="match status" value="1"/>
</dbReference>
<comment type="similarity">
    <text evidence="2">Belongs to the epsin family.</text>
</comment>
<keyword evidence="3" id="KW-0963">Cytoplasm</keyword>
<dbReference type="Proteomes" id="UP001249851">
    <property type="component" value="Unassembled WGS sequence"/>
</dbReference>
<feature type="compositionally biased region" description="Polar residues" evidence="7">
    <location>
        <begin position="183"/>
        <end position="194"/>
    </location>
</feature>
<keyword evidence="10" id="KW-1185">Reference proteome</keyword>
<feature type="region of interest" description="Disordered" evidence="7">
    <location>
        <begin position="481"/>
        <end position="500"/>
    </location>
</feature>
<dbReference type="PROSITE" id="PS50942">
    <property type="entry name" value="ENTH"/>
    <property type="match status" value="1"/>
</dbReference>
<dbReference type="InterPro" id="IPR013809">
    <property type="entry name" value="ENTH"/>
</dbReference>
<sequence>MSVRRQFKNVVNNYSNAEVKVREATSNDPWGPSSSIMTEIADATYNVVAFSEIMTMIWKRLSDHGKNWRHVYKSLVVLDYIIKTGSERVAQQCRENLFAIQTLKDFQFIDKDGKDQGMNVREKAKQLVALLKDEDRLKNERARALKAKERFAQASSGIGSDSVKSGNLRDTSSTSDVRFDSSGAASSLAPTSRSWEPERKVIGTEMENCRPSNANEEELQLQLALALSKQEADEQVKQTEREDQRLQLAINQSQHDVTVSAPPLLDMPSGGAQPPPTPETFDPWSSGSGGVAPPPSVPMPQPDPWGSNVTSSESTTSDPWGTSPSPPQMPVGPAPNLFASLNSNAGVVSTSTADPWGGPLVQPTPPMATLSSDPWGGGSAFPSATALQSQGPWEAPPSQNFDTFNQTGVASGLSSQYPTNTSFNNQGPVVTKPQSLNNNFSNLVNLDSLVEKPEPVKNPFLSSQPAPKSKNPFVQEKPQAPTLNQLREPPANPALNTVPSMGGDILLPAPLVPDSGARPQQTVQTENLLERMRNIAFKIGDADVNTVTKLEVIINTCNIA</sequence>
<feature type="region of interest" description="Disordered" evidence="7">
    <location>
        <begin position="251"/>
        <end position="338"/>
    </location>
</feature>
<evidence type="ECO:0000256" key="4">
    <source>
        <dbReference type="ARBA" id="ARBA00022553"/>
    </source>
</evidence>
<evidence type="ECO:0000256" key="2">
    <source>
        <dbReference type="ARBA" id="ARBA00010130"/>
    </source>
</evidence>
<feature type="domain" description="ENTH" evidence="8">
    <location>
        <begin position="9"/>
        <end position="141"/>
    </location>
</feature>